<reference evidence="1 2" key="1">
    <citation type="submission" date="2016-08" db="EMBL/GenBank/DDBJ databases">
        <title>Analysis of Carbohydrate Active Enzymes in Thermogemmatispora T81 Reveals Carbohydrate Degradation Ability.</title>
        <authorList>
            <person name="Tomazini A."/>
            <person name="Lal S."/>
            <person name="Stott M."/>
            <person name="Henrissat B."/>
            <person name="Polikarpov I."/>
            <person name="Sparling R."/>
            <person name="Levin D.B."/>
        </authorList>
    </citation>
    <scope>NUCLEOTIDE SEQUENCE [LARGE SCALE GENOMIC DNA]</scope>
    <source>
        <strain evidence="1 2">T81</strain>
    </source>
</reference>
<dbReference type="CDD" id="cd14820">
    <property type="entry name" value="TRAX"/>
    <property type="match status" value="1"/>
</dbReference>
<dbReference type="Gene3D" id="1.20.58.2140">
    <property type="match status" value="1"/>
</dbReference>
<dbReference type="Proteomes" id="UP000248706">
    <property type="component" value="Unassembled WGS sequence"/>
</dbReference>
<sequence length="217" mass="24117">MIENLESLGQEALDYLNQKNTAREQALPRARTLIRYCANSIRAAHRRDFAAAEELLARAAELLAQIGADLREQPDVFYAGFVQDAQKEYAEAAAFLALVQGRALPHPQSLHIDWAPYLNGLGEAVGELRRYVLDRLRHGWLAECEQLLQHMDDIYALLITIDFPDAITGGLRRTTDTARAILEKTRGDLTVAVRQAQLEGKISELLTALNEKGAAPS</sequence>
<dbReference type="AlphaFoldDB" id="A0A328VNZ5"/>
<dbReference type="SUPFAM" id="SSF74784">
    <property type="entry name" value="Translin"/>
    <property type="match status" value="1"/>
</dbReference>
<organism evidence="1 2">
    <name type="scientific">Thermogemmatispora tikiterensis</name>
    <dbReference type="NCBI Taxonomy" id="1825093"/>
    <lineage>
        <taxon>Bacteria</taxon>
        <taxon>Bacillati</taxon>
        <taxon>Chloroflexota</taxon>
        <taxon>Ktedonobacteria</taxon>
        <taxon>Thermogemmatisporales</taxon>
        <taxon>Thermogemmatisporaceae</taxon>
        <taxon>Thermogemmatispora</taxon>
    </lineage>
</organism>
<protein>
    <recommendedName>
        <fullName evidence="3">Haloacid dehalogenase</fullName>
    </recommendedName>
</protein>
<dbReference type="InterPro" id="IPR002848">
    <property type="entry name" value="Translin_fam"/>
</dbReference>
<dbReference type="InterPro" id="IPR036081">
    <property type="entry name" value="Translin_sf"/>
</dbReference>
<evidence type="ECO:0000313" key="2">
    <source>
        <dbReference type="Proteomes" id="UP000248706"/>
    </source>
</evidence>
<dbReference type="EMBL" id="MCIF01000002">
    <property type="protein sequence ID" value="RAQ97393.1"/>
    <property type="molecule type" value="Genomic_DNA"/>
</dbReference>
<gene>
    <name evidence="1" type="ORF">A4R35_17785</name>
</gene>
<comment type="caution">
    <text evidence="1">The sequence shown here is derived from an EMBL/GenBank/DDBJ whole genome shotgun (WGS) entry which is preliminary data.</text>
</comment>
<accession>A0A328VNZ5</accession>
<dbReference type="OrthoDB" id="9794476at2"/>
<evidence type="ECO:0008006" key="3">
    <source>
        <dbReference type="Google" id="ProtNLM"/>
    </source>
</evidence>
<proteinExistence type="predicted"/>
<evidence type="ECO:0000313" key="1">
    <source>
        <dbReference type="EMBL" id="RAQ97393.1"/>
    </source>
</evidence>
<keyword evidence="2" id="KW-1185">Reference proteome</keyword>
<dbReference type="PANTHER" id="PTHR10741">
    <property type="entry name" value="TRANSLIN AND TRANSLIN ASSOCIATED PROTEIN X"/>
    <property type="match status" value="1"/>
</dbReference>
<dbReference type="RefSeq" id="WP_112431721.1">
    <property type="nucleotide sequence ID" value="NZ_MCIF01000002.1"/>
</dbReference>
<dbReference type="GO" id="GO:0043565">
    <property type="term" value="F:sequence-specific DNA binding"/>
    <property type="evidence" value="ECO:0007669"/>
    <property type="project" value="InterPro"/>
</dbReference>
<name>A0A328VNZ5_9CHLR</name>